<dbReference type="InterPro" id="IPR053949">
    <property type="entry name" value="SBE2/SBE22_M"/>
</dbReference>
<dbReference type="FunFam" id="1.10.8.270:FF:000034">
    <property type="entry name" value="TBC (Tre-2/Bub2/Cdc16) domain family"/>
    <property type="match status" value="1"/>
</dbReference>
<dbReference type="Proteomes" id="UP000696573">
    <property type="component" value="Unassembled WGS sequence"/>
</dbReference>
<keyword evidence="4" id="KW-1185">Reference proteome</keyword>
<evidence type="ECO:0000259" key="2">
    <source>
        <dbReference type="PROSITE" id="PS50086"/>
    </source>
</evidence>
<feature type="region of interest" description="Disordered" evidence="1">
    <location>
        <begin position="66"/>
        <end position="268"/>
    </location>
</feature>
<dbReference type="OrthoDB" id="289721at2759"/>
<dbReference type="GO" id="GO:0031267">
    <property type="term" value="F:small GTPase binding"/>
    <property type="evidence" value="ECO:0007669"/>
    <property type="project" value="TreeGrafter"/>
</dbReference>
<dbReference type="Gene3D" id="1.10.10.750">
    <property type="entry name" value="Ypt/Rab-GAP domain of gyp1p, domain 1"/>
    <property type="match status" value="1"/>
</dbReference>
<sequence length="719" mass="79930">MIYDIDSDTDSSPNSPPGMTTSKSSKTSSFHSSLHDDGSVLNDVGHFEDIGLEDDNDTLKNMSQLGIYGVAPPPTGASVTSGRILATNSHLSPKPRSSFPNLQTNFQNPRSTSLTVLADPGRPAPPSKRSSSRSDQSSSPRNRSLSPSNVALNPKGPRIHPKPRRGSWQPALRHRKSFAELEHECDEDEGDDIPEGMFLDNVPISPRPQHERPPSRQPSPAPSMDRSHKDRIRSVGNGTPPVAQAQGSLRSPAWKNEGESVSRERSPVGMPLKRTLSWNAGFAELSAEAKKLTEKLEAHADEIEQQRTRQSLGSNRPNTWNPGRSSSEYSYEKKSRIKSTPELPPLRRTNVMIDPLPVSREKEAVLSRTRPSWLPPKDPAEEKRHLREYQRMMAASAKADERREAARRSKEQSKDVVVDGSMRVWEQDILARWDDALRERKTREMWWRGVPPRSRGAVWSRAIGNPLGLSESSFDVALTRAHELEQRVKDQKGTAEDAKSVQWFHEIRQDVTNKTWKDLHVFNVGGPLHDNLVDVLMAYAMYRNDIGYISGCNTIAALLLLNLPTPASTFVALANLLNRSLPLSFYTSDAGAEASAYNFVIQTLAAKSIPLYDHLKGIPDLTPEMYLYPIFTSLFTGQLVIDEASRLFDIYVFEGDTTLIRAAVAFLLTKETKLHGCKTKSDFFSLLSQPLAGEDGATAATQALATEQFIKAVREVKMS</sequence>
<feature type="region of interest" description="Disordered" evidence="1">
    <location>
        <begin position="1"/>
        <end position="43"/>
    </location>
</feature>
<dbReference type="SMART" id="SM00164">
    <property type="entry name" value="TBC"/>
    <property type="match status" value="1"/>
</dbReference>
<dbReference type="Gene3D" id="1.10.8.270">
    <property type="entry name" value="putative rabgap domain of human tbc1 domain family member 14 like domains"/>
    <property type="match status" value="1"/>
</dbReference>
<name>A0A9N9YUC0_9HYPO</name>
<feature type="compositionally biased region" description="Polar residues" evidence="1">
    <location>
        <begin position="98"/>
        <end position="115"/>
    </location>
</feature>
<dbReference type="Gene3D" id="1.10.472.80">
    <property type="entry name" value="Ypt/Rab-GAP domain of gyp1p, domain 3"/>
    <property type="match status" value="1"/>
</dbReference>
<dbReference type="InterPro" id="IPR000195">
    <property type="entry name" value="Rab-GAP-TBC_dom"/>
</dbReference>
<protein>
    <recommendedName>
        <fullName evidence="2">Rab-GAP TBC domain-containing protein</fullName>
    </recommendedName>
</protein>
<feature type="compositionally biased region" description="Acidic residues" evidence="1">
    <location>
        <begin position="183"/>
        <end position="194"/>
    </location>
</feature>
<dbReference type="Pfam" id="PF00566">
    <property type="entry name" value="RabGAP-TBC"/>
    <property type="match status" value="1"/>
</dbReference>
<feature type="compositionally biased region" description="Low complexity" evidence="1">
    <location>
        <begin position="20"/>
        <end position="32"/>
    </location>
</feature>
<feature type="compositionally biased region" description="Basic and acidic residues" evidence="1">
    <location>
        <begin position="256"/>
        <end position="266"/>
    </location>
</feature>
<evidence type="ECO:0000256" key="1">
    <source>
        <dbReference type="SAM" id="MobiDB-lite"/>
    </source>
</evidence>
<dbReference type="InterPro" id="IPR050302">
    <property type="entry name" value="Rab_GAP_TBC_domain"/>
</dbReference>
<dbReference type="PANTHER" id="PTHR47219:SF15">
    <property type="entry name" value="TBC1 DOMAIN FAMILY MEMBER 12 ISOFORM X1"/>
    <property type="match status" value="1"/>
</dbReference>
<feature type="domain" description="Rab-GAP TBC" evidence="2">
    <location>
        <begin position="449"/>
        <end position="655"/>
    </location>
</feature>
<organism evidence="3 4">
    <name type="scientific">Clonostachys rhizophaga</name>
    <dbReference type="NCBI Taxonomy" id="160324"/>
    <lineage>
        <taxon>Eukaryota</taxon>
        <taxon>Fungi</taxon>
        <taxon>Dikarya</taxon>
        <taxon>Ascomycota</taxon>
        <taxon>Pezizomycotina</taxon>
        <taxon>Sordariomycetes</taxon>
        <taxon>Hypocreomycetidae</taxon>
        <taxon>Hypocreales</taxon>
        <taxon>Bionectriaceae</taxon>
        <taxon>Clonostachys</taxon>
    </lineage>
</organism>
<evidence type="ECO:0000313" key="4">
    <source>
        <dbReference type="Proteomes" id="UP000696573"/>
    </source>
</evidence>
<reference evidence="3" key="1">
    <citation type="submission" date="2021-10" db="EMBL/GenBank/DDBJ databases">
        <authorList>
            <person name="Piombo E."/>
        </authorList>
    </citation>
    <scope>NUCLEOTIDE SEQUENCE</scope>
</reference>
<dbReference type="PANTHER" id="PTHR47219">
    <property type="entry name" value="RAB GTPASE-ACTIVATING PROTEIN 1-LIKE"/>
    <property type="match status" value="1"/>
</dbReference>
<dbReference type="PROSITE" id="PS50086">
    <property type="entry name" value="TBC_RABGAP"/>
    <property type="match status" value="1"/>
</dbReference>
<dbReference type="Pfam" id="PF22874">
    <property type="entry name" value="SBE2_M"/>
    <property type="match status" value="1"/>
</dbReference>
<gene>
    <name evidence="3" type="ORF">CRHIZ90672A_00016254</name>
</gene>
<dbReference type="AlphaFoldDB" id="A0A9N9YUC0"/>
<dbReference type="GO" id="GO:0005096">
    <property type="term" value="F:GTPase activator activity"/>
    <property type="evidence" value="ECO:0007669"/>
    <property type="project" value="TreeGrafter"/>
</dbReference>
<feature type="compositionally biased region" description="Polar residues" evidence="1">
    <location>
        <begin position="308"/>
        <end position="323"/>
    </location>
</feature>
<feature type="compositionally biased region" description="Polar residues" evidence="1">
    <location>
        <begin position="77"/>
        <end position="91"/>
    </location>
</feature>
<dbReference type="InterPro" id="IPR035969">
    <property type="entry name" value="Rab-GAP_TBC_sf"/>
</dbReference>
<evidence type="ECO:0000313" key="3">
    <source>
        <dbReference type="EMBL" id="CAH0036232.1"/>
    </source>
</evidence>
<feature type="compositionally biased region" description="Low complexity" evidence="1">
    <location>
        <begin position="127"/>
        <end position="148"/>
    </location>
</feature>
<dbReference type="EMBL" id="CABFNQ020000757">
    <property type="protein sequence ID" value="CAH0036232.1"/>
    <property type="molecule type" value="Genomic_DNA"/>
</dbReference>
<accession>A0A9N9YUC0</accession>
<comment type="caution">
    <text evidence="3">The sequence shown here is derived from an EMBL/GenBank/DDBJ whole genome shotgun (WGS) entry which is preliminary data.</text>
</comment>
<feature type="region of interest" description="Disordered" evidence="1">
    <location>
        <begin position="303"/>
        <end position="342"/>
    </location>
</feature>
<proteinExistence type="predicted"/>
<dbReference type="SUPFAM" id="SSF47923">
    <property type="entry name" value="Ypt/Rab-GAP domain of gyp1p"/>
    <property type="match status" value="2"/>
</dbReference>